<keyword evidence="3" id="KW-0687">Ribonucleoprotein</keyword>
<dbReference type="Gene3D" id="3.30.190.20">
    <property type="match status" value="1"/>
</dbReference>
<dbReference type="CDD" id="cd00403">
    <property type="entry name" value="Ribosomal_L1"/>
    <property type="match status" value="1"/>
</dbReference>
<dbReference type="EMBL" id="NRDI02000013">
    <property type="protein sequence ID" value="KAI1511761.1"/>
    <property type="molecule type" value="Genomic_DNA"/>
</dbReference>
<dbReference type="PANTHER" id="PTHR36427:SF3">
    <property type="entry name" value="LARGE RIBOSOMAL SUBUNIT PROTEIN UL1M"/>
    <property type="match status" value="1"/>
</dbReference>
<dbReference type="Proteomes" id="UP000249757">
    <property type="component" value="Unassembled WGS sequence"/>
</dbReference>
<dbReference type="GO" id="GO:0003735">
    <property type="term" value="F:structural constituent of ribosome"/>
    <property type="evidence" value="ECO:0007669"/>
    <property type="project" value="TreeGrafter"/>
</dbReference>
<keyword evidence="8" id="KW-1185">Reference proteome</keyword>
<dbReference type="InterPro" id="IPR016095">
    <property type="entry name" value="Ribosomal_uL1_3-a/b-sand"/>
</dbReference>
<dbReference type="EMBL" id="NQIK02000007">
    <property type="protein sequence ID" value="KAF7568683.1"/>
    <property type="molecule type" value="Genomic_DNA"/>
</dbReference>
<proteinExistence type="inferred from homology"/>
<dbReference type="InterPro" id="IPR023674">
    <property type="entry name" value="Ribosomal_uL1-like"/>
</dbReference>
<dbReference type="InterPro" id="IPR028364">
    <property type="entry name" value="Ribosomal_uL1/biogenesis"/>
</dbReference>
<dbReference type="PANTHER" id="PTHR36427">
    <property type="entry name" value="54S RIBOSOMAL PROTEIN L1, MITOCHONDRIAL"/>
    <property type="match status" value="1"/>
</dbReference>
<dbReference type="FunFam" id="3.40.50.790:FF:000001">
    <property type="entry name" value="50S ribosomal protein L1"/>
    <property type="match status" value="1"/>
</dbReference>
<dbReference type="Pfam" id="PF00687">
    <property type="entry name" value="Ribosomal_L1"/>
    <property type="match status" value="1"/>
</dbReference>
<evidence type="ECO:0000313" key="7">
    <source>
        <dbReference type="Proteomes" id="UP000245464"/>
    </source>
</evidence>
<protein>
    <submittedName>
        <fullName evidence="6">Ribosomal protein L1p/L10e protein</fullName>
    </submittedName>
    <submittedName>
        <fullName evidence="5">RplA, Ribosomal protein L1</fullName>
    </submittedName>
</protein>
<dbReference type="Gene3D" id="3.40.50.790">
    <property type="match status" value="1"/>
</dbReference>
<dbReference type="AlphaFoldDB" id="A0A2W1HXU0"/>
<evidence type="ECO:0000313" key="8">
    <source>
        <dbReference type="Proteomes" id="UP000249757"/>
    </source>
</evidence>
<dbReference type="OrthoDB" id="1747252at2759"/>
<evidence type="ECO:0000256" key="2">
    <source>
        <dbReference type="ARBA" id="ARBA00022980"/>
    </source>
</evidence>
<gene>
    <name evidence="6" type="ORF">Ptr86124_009405</name>
    <name evidence="5" type="ORF">PtrM4_132960</name>
</gene>
<dbReference type="OMA" id="EFRVDKH"/>
<evidence type="ECO:0000256" key="4">
    <source>
        <dbReference type="SAM" id="MobiDB-lite"/>
    </source>
</evidence>
<reference evidence="8" key="4">
    <citation type="journal article" date="2022" name="Microb. Genom.">
        <title>A global pangenome for the wheat fungal pathogen Pyrenophora tritici-repentis and prediction of effector protein structural homology.</title>
        <authorList>
            <person name="Moolhuijzen P.M."/>
            <person name="See P.T."/>
            <person name="Shi G."/>
            <person name="Powell H.R."/>
            <person name="Cockram J."/>
            <person name="Jorgensen L.N."/>
            <person name="Benslimane H."/>
            <person name="Strelkov S.E."/>
            <person name="Turner J."/>
            <person name="Liu Z."/>
            <person name="Moffat C.S."/>
        </authorList>
    </citation>
    <scope>NUCLEOTIDE SEQUENCE [LARGE SCALE GENOMIC DNA]</scope>
</reference>
<sequence length="309" mass="33550">MAHPRPLIYPLRGLAISPIAPISRCTSPLIAASRAEVPRIVSIPHQSIRYATTFKNNKASKRAKKTSPTFQQPDLGKLDKFSLVDAMRYIRAFEVGRNPSSSKYEMAVRLRTLRNGPAIRNRLRLPHPVKTDLRIAVIAAPDSKAAADARASGAVLIGEEDIFAQIKADKVAFDRLICTIESFPKLTKANLGRILGPKGLMPSAKAGTVVTQTAVGSIVRNMVSGAEYREKLGVIRMAVGQLGFTPEQMMENIVAFTSAIKKDISQLQGRISKEVHEVVLSSTNSPGFTLNGDFKGPNSISPKELEGPI</sequence>
<evidence type="ECO:0000313" key="6">
    <source>
        <dbReference type="EMBL" id="KAI1511761.1"/>
    </source>
</evidence>
<evidence type="ECO:0000256" key="1">
    <source>
        <dbReference type="ARBA" id="ARBA00010531"/>
    </source>
</evidence>
<organism evidence="5 7">
    <name type="scientific">Pyrenophora tritici-repentis</name>
    <dbReference type="NCBI Taxonomy" id="45151"/>
    <lineage>
        <taxon>Eukaryota</taxon>
        <taxon>Fungi</taxon>
        <taxon>Dikarya</taxon>
        <taxon>Ascomycota</taxon>
        <taxon>Pezizomycotina</taxon>
        <taxon>Dothideomycetes</taxon>
        <taxon>Pleosporomycetidae</taxon>
        <taxon>Pleosporales</taxon>
        <taxon>Pleosporineae</taxon>
        <taxon>Pleosporaceae</taxon>
        <taxon>Pyrenophora</taxon>
    </lineage>
</organism>
<comment type="similarity">
    <text evidence="1">Belongs to the universal ribosomal protein uL1 family.</text>
</comment>
<evidence type="ECO:0000256" key="3">
    <source>
        <dbReference type="ARBA" id="ARBA00023274"/>
    </source>
</evidence>
<dbReference type="SUPFAM" id="SSF56808">
    <property type="entry name" value="Ribosomal protein L1"/>
    <property type="match status" value="1"/>
</dbReference>
<dbReference type="Proteomes" id="UP000245464">
    <property type="component" value="Chromosome 7"/>
</dbReference>
<reference evidence="6" key="3">
    <citation type="journal article" date="2022" name="bioRxiv">
        <title>A global pangenome for the wheat fungal pathogen Pyrenophora tritici-repentis and prediction of effector protein structural homology.</title>
        <authorList>
            <person name="Moolhuijzen P."/>
            <person name="See P.T."/>
            <person name="Shi G."/>
            <person name="Powell H.R."/>
            <person name="Cockram J."/>
            <person name="Jorgensen L.N."/>
            <person name="Benslimane H."/>
            <person name="Strelkov S.E."/>
            <person name="Turner J."/>
            <person name="Liu Z."/>
            <person name="Moffat C.S."/>
        </authorList>
    </citation>
    <scope>NUCLEOTIDE SEQUENCE</scope>
    <source>
        <strain evidence="6">86-124</strain>
    </source>
</reference>
<keyword evidence="2 5" id="KW-0689">Ribosomal protein</keyword>
<reference evidence="6" key="2">
    <citation type="submission" date="2021-05" db="EMBL/GenBank/DDBJ databases">
        <authorList>
            <person name="Moolhuijzen P.M."/>
            <person name="Moffat C.S."/>
        </authorList>
    </citation>
    <scope>NUCLEOTIDE SEQUENCE</scope>
    <source>
        <strain evidence="6">86-124</strain>
    </source>
</reference>
<feature type="region of interest" description="Disordered" evidence="4">
    <location>
        <begin position="290"/>
        <end position="309"/>
    </location>
</feature>
<accession>A0A2W1HXU0</accession>
<comment type="caution">
    <text evidence="5">The sequence shown here is derived from an EMBL/GenBank/DDBJ whole genome shotgun (WGS) entry which is preliminary data.</text>
</comment>
<evidence type="ECO:0000313" key="5">
    <source>
        <dbReference type="EMBL" id="KAF7568683.1"/>
    </source>
</evidence>
<name>A0A2W1HXU0_9PLEO</name>
<reference evidence="5 7" key="1">
    <citation type="journal article" date="2018" name="BMC Genomics">
        <title>Comparative genomics of the wheat fungal pathogen Pyrenophora tritici-repentis reveals chromosomal variations and genome plasticity.</title>
        <authorList>
            <person name="Moolhuijzen P."/>
            <person name="See P.T."/>
            <person name="Hane J.K."/>
            <person name="Shi G."/>
            <person name="Liu Z."/>
            <person name="Oliver R.P."/>
            <person name="Moffat C.S."/>
        </authorList>
    </citation>
    <scope>NUCLEOTIDE SEQUENCE [LARGE SCALE GENOMIC DNA]</scope>
    <source>
        <strain evidence="5">M4</strain>
    </source>
</reference>
<dbReference type="GO" id="GO:0005762">
    <property type="term" value="C:mitochondrial large ribosomal subunit"/>
    <property type="evidence" value="ECO:0007669"/>
    <property type="project" value="TreeGrafter"/>
</dbReference>